<evidence type="ECO:0000256" key="4">
    <source>
        <dbReference type="ARBA" id="ARBA00023125"/>
    </source>
</evidence>
<keyword evidence="2" id="KW-0663">Pyridoxal phosphate</keyword>
<keyword evidence="5" id="KW-0804">Transcription</keyword>
<dbReference type="InterPro" id="IPR015421">
    <property type="entry name" value="PyrdxlP-dep_Trfase_major"/>
</dbReference>
<comment type="caution">
    <text evidence="7">The sequence shown here is derived from an EMBL/GenBank/DDBJ whole genome shotgun (WGS) entry which is preliminary data.</text>
</comment>
<dbReference type="CDD" id="cd00609">
    <property type="entry name" value="AAT_like"/>
    <property type="match status" value="1"/>
</dbReference>
<keyword evidence="3" id="KW-0805">Transcription regulation</keyword>
<dbReference type="InterPro" id="IPR000524">
    <property type="entry name" value="Tscrpt_reg_HTH_GntR"/>
</dbReference>
<evidence type="ECO:0000313" key="7">
    <source>
        <dbReference type="EMBL" id="ONG47721.1"/>
    </source>
</evidence>
<dbReference type="Gene3D" id="3.90.1150.10">
    <property type="entry name" value="Aspartate Aminotransferase, domain 1"/>
    <property type="match status" value="1"/>
</dbReference>
<dbReference type="Gene3D" id="3.40.640.10">
    <property type="entry name" value="Type I PLP-dependent aspartate aminotransferase-like (Major domain)"/>
    <property type="match status" value="1"/>
</dbReference>
<reference evidence="7 8" key="1">
    <citation type="submission" date="2016-10" db="EMBL/GenBank/DDBJ databases">
        <title>Draft Genome sequence of Roseomonas sp. strain M3.</title>
        <authorList>
            <person name="Subhash Y."/>
            <person name="Lee S."/>
        </authorList>
    </citation>
    <scope>NUCLEOTIDE SEQUENCE [LARGE SCALE GENOMIC DNA]</scope>
    <source>
        <strain evidence="7 8">M3</strain>
    </source>
</reference>
<dbReference type="InterPro" id="IPR036390">
    <property type="entry name" value="WH_DNA-bd_sf"/>
</dbReference>
<dbReference type="Pfam" id="PF00392">
    <property type="entry name" value="GntR"/>
    <property type="match status" value="1"/>
</dbReference>
<dbReference type="GO" id="GO:0030170">
    <property type="term" value="F:pyridoxal phosphate binding"/>
    <property type="evidence" value="ECO:0007669"/>
    <property type="project" value="InterPro"/>
</dbReference>
<evidence type="ECO:0000256" key="2">
    <source>
        <dbReference type="ARBA" id="ARBA00022898"/>
    </source>
</evidence>
<dbReference type="Proteomes" id="UP000188879">
    <property type="component" value="Unassembled WGS sequence"/>
</dbReference>
<dbReference type="GO" id="GO:0003677">
    <property type="term" value="F:DNA binding"/>
    <property type="evidence" value="ECO:0007669"/>
    <property type="project" value="UniProtKB-KW"/>
</dbReference>
<dbReference type="PROSITE" id="PS50949">
    <property type="entry name" value="HTH_GNTR"/>
    <property type="match status" value="1"/>
</dbReference>
<dbReference type="SMART" id="SM00345">
    <property type="entry name" value="HTH_GNTR"/>
    <property type="match status" value="1"/>
</dbReference>
<comment type="similarity">
    <text evidence="1">In the C-terminal section; belongs to the class-I pyridoxal-phosphate-dependent aminotransferase family.</text>
</comment>
<gene>
    <name evidence="7" type="ORF">BKE38_22780</name>
</gene>
<dbReference type="PANTHER" id="PTHR46577:SF1">
    <property type="entry name" value="HTH-TYPE TRANSCRIPTIONAL REGULATORY PROTEIN GABR"/>
    <property type="match status" value="1"/>
</dbReference>
<name>A0A1V2GX61_9PROT</name>
<keyword evidence="4" id="KW-0238">DNA-binding</keyword>
<feature type="domain" description="HTH gntR-type" evidence="6">
    <location>
        <begin position="7"/>
        <end position="75"/>
    </location>
</feature>
<dbReference type="InterPro" id="IPR015424">
    <property type="entry name" value="PyrdxlP-dep_Trfase"/>
</dbReference>
<dbReference type="AlphaFoldDB" id="A0A1V2GX61"/>
<dbReference type="InterPro" id="IPR004839">
    <property type="entry name" value="Aminotransferase_I/II_large"/>
</dbReference>
<protein>
    <submittedName>
        <fullName evidence="7">GntR family transcriptional regulator</fullName>
    </submittedName>
</protein>
<proteinExistence type="inferred from homology"/>
<dbReference type="InterPro" id="IPR015422">
    <property type="entry name" value="PyrdxlP-dep_Trfase_small"/>
</dbReference>
<evidence type="ECO:0000256" key="1">
    <source>
        <dbReference type="ARBA" id="ARBA00005384"/>
    </source>
</evidence>
<accession>A0A1V2GX61</accession>
<keyword evidence="8" id="KW-1185">Reference proteome</keyword>
<sequence length="459" mass="48188">MRMTDFRDLADGLISELTADLAAGRRRPGERLPPSRDYAHARGIAPSTASRVYAELVRRGVAVGEVGRGTFLRAGAGPLPGLPSLPARETEAGGVTDLEVNFSVLAGQEALLAPGLARLADPAALLDALQRGEARGTGAARRAVAGLLARDGWAPQPEELLFAGRGQQALAAVFAALLRPGDRLGMEAMTYPLAKGMALRLGLQPQPIAMDEHGLRPESVVAAHRAHPFPLLYVQSELHNPLGHSMPVGRRAELAAVLRQLDILAVEDAVYSFLAPGAPPPLAAHAPERVVLVDSLSKRVAPGLTLGFLVAPPGLRMRLAASLRLGGWTAGSFVLAVATAWMEDGSIRELQRRKQADGAARNALVRQVLGGAGLALQGDPRAYHLWLTLPGHWRAETFVAAAARRRIAVSPAAEFAVVPGHAPDAVRLALASPPEAALRPALELLRDLALAGPETGAIG</sequence>
<dbReference type="SUPFAM" id="SSF46785">
    <property type="entry name" value="Winged helix' DNA-binding domain"/>
    <property type="match status" value="1"/>
</dbReference>
<dbReference type="SUPFAM" id="SSF53383">
    <property type="entry name" value="PLP-dependent transferases"/>
    <property type="match status" value="1"/>
</dbReference>
<dbReference type="InterPro" id="IPR036388">
    <property type="entry name" value="WH-like_DNA-bd_sf"/>
</dbReference>
<dbReference type="GO" id="GO:0003700">
    <property type="term" value="F:DNA-binding transcription factor activity"/>
    <property type="evidence" value="ECO:0007669"/>
    <property type="project" value="InterPro"/>
</dbReference>
<organism evidence="7 8">
    <name type="scientific">Teichococcus deserti</name>
    <dbReference type="NCBI Taxonomy" id="1817963"/>
    <lineage>
        <taxon>Bacteria</taxon>
        <taxon>Pseudomonadati</taxon>
        <taxon>Pseudomonadota</taxon>
        <taxon>Alphaproteobacteria</taxon>
        <taxon>Acetobacterales</taxon>
        <taxon>Roseomonadaceae</taxon>
        <taxon>Roseomonas</taxon>
    </lineage>
</organism>
<dbReference type="InterPro" id="IPR051446">
    <property type="entry name" value="HTH_trans_reg/aminotransferase"/>
</dbReference>
<evidence type="ECO:0000256" key="5">
    <source>
        <dbReference type="ARBA" id="ARBA00023163"/>
    </source>
</evidence>
<evidence type="ECO:0000259" key="6">
    <source>
        <dbReference type="PROSITE" id="PS50949"/>
    </source>
</evidence>
<dbReference type="Pfam" id="PF00155">
    <property type="entry name" value="Aminotran_1_2"/>
    <property type="match status" value="1"/>
</dbReference>
<dbReference type="EMBL" id="MLCO01000265">
    <property type="protein sequence ID" value="ONG47721.1"/>
    <property type="molecule type" value="Genomic_DNA"/>
</dbReference>
<dbReference type="PANTHER" id="PTHR46577">
    <property type="entry name" value="HTH-TYPE TRANSCRIPTIONAL REGULATORY PROTEIN GABR"/>
    <property type="match status" value="1"/>
</dbReference>
<evidence type="ECO:0000313" key="8">
    <source>
        <dbReference type="Proteomes" id="UP000188879"/>
    </source>
</evidence>
<dbReference type="Gene3D" id="1.10.10.10">
    <property type="entry name" value="Winged helix-like DNA-binding domain superfamily/Winged helix DNA-binding domain"/>
    <property type="match status" value="1"/>
</dbReference>
<evidence type="ECO:0000256" key="3">
    <source>
        <dbReference type="ARBA" id="ARBA00023015"/>
    </source>
</evidence>